<sequence length="130" mass="14305">MRPKPPNLQLQGEEMILGRECLLGNLLRIPSVVWSFYEVGSSSTPGGSSTPPPLHDATSERQARFLAREDVDPAPRGKGISIGARTSDKEEAIIFELKEEIGILNQKLIEKDVLIGTLNIIVSELEKENI</sequence>
<gene>
    <name evidence="2" type="ORF">LSALG_LOCUS4086</name>
</gene>
<evidence type="ECO:0000256" key="1">
    <source>
        <dbReference type="SAM" id="MobiDB-lite"/>
    </source>
</evidence>
<evidence type="ECO:0000313" key="2">
    <source>
        <dbReference type="EMBL" id="CAI9263397.1"/>
    </source>
</evidence>
<dbReference type="Proteomes" id="UP001177003">
    <property type="component" value="Chromosome 0"/>
</dbReference>
<name>A0AA35VLS5_LACSI</name>
<proteinExistence type="predicted"/>
<feature type="compositionally biased region" description="Low complexity" evidence="1">
    <location>
        <begin position="40"/>
        <end position="49"/>
    </location>
</feature>
<keyword evidence="3" id="KW-1185">Reference proteome</keyword>
<protein>
    <submittedName>
        <fullName evidence="2">Uncharacterized protein</fullName>
    </submittedName>
</protein>
<evidence type="ECO:0000313" key="3">
    <source>
        <dbReference type="Proteomes" id="UP001177003"/>
    </source>
</evidence>
<reference evidence="2" key="1">
    <citation type="submission" date="2023-04" db="EMBL/GenBank/DDBJ databases">
        <authorList>
            <person name="Vijverberg K."/>
            <person name="Xiong W."/>
            <person name="Schranz E."/>
        </authorList>
    </citation>
    <scope>NUCLEOTIDE SEQUENCE</scope>
</reference>
<accession>A0AA35VLS5</accession>
<dbReference type="AlphaFoldDB" id="A0AA35VLS5"/>
<dbReference type="EMBL" id="OX465086">
    <property type="protein sequence ID" value="CAI9263397.1"/>
    <property type="molecule type" value="Genomic_DNA"/>
</dbReference>
<organism evidence="2 3">
    <name type="scientific">Lactuca saligna</name>
    <name type="common">Willowleaf lettuce</name>
    <dbReference type="NCBI Taxonomy" id="75948"/>
    <lineage>
        <taxon>Eukaryota</taxon>
        <taxon>Viridiplantae</taxon>
        <taxon>Streptophyta</taxon>
        <taxon>Embryophyta</taxon>
        <taxon>Tracheophyta</taxon>
        <taxon>Spermatophyta</taxon>
        <taxon>Magnoliopsida</taxon>
        <taxon>eudicotyledons</taxon>
        <taxon>Gunneridae</taxon>
        <taxon>Pentapetalae</taxon>
        <taxon>asterids</taxon>
        <taxon>campanulids</taxon>
        <taxon>Asterales</taxon>
        <taxon>Asteraceae</taxon>
        <taxon>Cichorioideae</taxon>
        <taxon>Cichorieae</taxon>
        <taxon>Lactucinae</taxon>
        <taxon>Lactuca</taxon>
    </lineage>
</organism>
<feature type="region of interest" description="Disordered" evidence="1">
    <location>
        <begin position="40"/>
        <end position="62"/>
    </location>
</feature>